<gene>
    <name evidence="2" type="ORF">ACFODK_09395</name>
</gene>
<keyword evidence="1" id="KW-0812">Transmembrane</keyword>
<protein>
    <submittedName>
        <fullName evidence="2">Uncharacterized protein</fullName>
    </submittedName>
</protein>
<feature type="transmembrane region" description="Helical" evidence="1">
    <location>
        <begin position="26"/>
        <end position="48"/>
    </location>
</feature>
<evidence type="ECO:0000256" key="1">
    <source>
        <dbReference type="SAM" id="Phobius"/>
    </source>
</evidence>
<sequence length="101" mass="10239">MAALMILLALCLPVGAGFWLARKRPAMPAFTAALLASLPLMAVFGLLVASFVSSGNSAPFGVAAALVFGTMALLCGFGLGMVGHKMGQRGDNTPGGPDIFQ</sequence>
<dbReference type="Proteomes" id="UP001595378">
    <property type="component" value="Unassembled WGS sequence"/>
</dbReference>
<feature type="transmembrane region" description="Helical" evidence="1">
    <location>
        <begin position="60"/>
        <end position="82"/>
    </location>
</feature>
<accession>A0ABV7EEH3</accession>
<evidence type="ECO:0000313" key="3">
    <source>
        <dbReference type="Proteomes" id="UP001595378"/>
    </source>
</evidence>
<dbReference type="EMBL" id="JBHRSU010000030">
    <property type="protein sequence ID" value="MFC3101104.1"/>
    <property type="molecule type" value="Genomic_DNA"/>
</dbReference>
<organism evidence="2 3">
    <name type="scientific">Alteraurantiacibacter lauratis</name>
    <dbReference type="NCBI Taxonomy" id="2054627"/>
    <lineage>
        <taxon>Bacteria</taxon>
        <taxon>Pseudomonadati</taxon>
        <taxon>Pseudomonadota</taxon>
        <taxon>Alphaproteobacteria</taxon>
        <taxon>Sphingomonadales</taxon>
        <taxon>Erythrobacteraceae</taxon>
        <taxon>Alteraurantiacibacter</taxon>
    </lineage>
</organism>
<keyword evidence="3" id="KW-1185">Reference proteome</keyword>
<keyword evidence="1" id="KW-1133">Transmembrane helix</keyword>
<keyword evidence="1" id="KW-0472">Membrane</keyword>
<dbReference type="RefSeq" id="WP_336919661.1">
    <property type="nucleotide sequence ID" value="NZ_JBANRN010000011.1"/>
</dbReference>
<proteinExistence type="predicted"/>
<evidence type="ECO:0000313" key="2">
    <source>
        <dbReference type="EMBL" id="MFC3101104.1"/>
    </source>
</evidence>
<reference evidence="3" key="1">
    <citation type="journal article" date="2019" name="Int. J. Syst. Evol. Microbiol.">
        <title>The Global Catalogue of Microorganisms (GCM) 10K type strain sequencing project: providing services to taxonomists for standard genome sequencing and annotation.</title>
        <authorList>
            <consortium name="The Broad Institute Genomics Platform"/>
            <consortium name="The Broad Institute Genome Sequencing Center for Infectious Disease"/>
            <person name="Wu L."/>
            <person name="Ma J."/>
        </authorList>
    </citation>
    <scope>NUCLEOTIDE SEQUENCE [LARGE SCALE GENOMIC DNA]</scope>
    <source>
        <strain evidence="3">KCTC 52606</strain>
    </source>
</reference>
<name>A0ABV7EEH3_9SPHN</name>
<comment type="caution">
    <text evidence="2">The sequence shown here is derived from an EMBL/GenBank/DDBJ whole genome shotgun (WGS) entry which is preliminary data.</text>
</comment>